<reference evidence="6" key="1">
    <citation type="submission" date="2016-10" db="EMBL/GenBank/DDBJ databases">
        <authorList>
            <person name="Varghese N."/>
            <person name="Submissions S."/>
        </authorList>
    </citation>
    <scope>NUCLEOTIDE SEQUENCE [LARGE SCALE GENOMIC DNA]</scope>
    <source>
        <strain evidence="6">B48,IBRC-M 10115,DSM 25386,CECT 8001</strain>
    </source>
</reference>
<protein>
    <submittedName>
        <fullName evidence="5">DNA-binding transcriptional regulator, AcrR family</fullName>
    </submittedName>
</protein>
<keyword evidence="1" id="KW-0678">Repressor</keyword>
<dbReference type="InterPro" id="IPR023772">
    <property type="entry name" value="DNA-bd_HTH_TetR-type_CS"/>
</dbReference>
<gene>
    <name evidence="5" type="ORF">SAMN05192533_112123</name>
</gene>
<feature type="domain" description="HTH tetR-type" evidence="4">
    <location>
        <begin position="2"/>
        <end position="62"/>
    </location>
</feature>
<dbReference type="InterPro" id="IPR009057">
    <property type="entry name" value="Homeodomain-like_sf"/>
</dbReference>
<dbReference type="PROSITE" id="PS01081">
    <property type="entry name" value="HTH_TETR_1"/>
    <property type="match status" value="1"/>
</dbReference>
<proteinExistence type="predicted"/>
<dbReference type="PANTHER" id="PTHR43479:SF22">
    <property type="entry name" value="TRANSCRIPTIONAL REGULATOR, TETR FAMILY"/>
    <property type="match status" value="1"/>
</dbReference>
<organism evidence="5 6">
    <name type="scientific">Mesobacillus persicus</name>
    <dbReference type="NCBI Taxonomy" id="930146"/>
    <lineage>
        <taxon>Bacteria</taxon>
        <taxon>Bacillati</taxon>
        <taxon>Bacillota</taxon>
        <taxon>Bacilli</taxon>
        <taxon>Bacillales</taxon>
        <taxon>Bacillaceae</taxon>
        <taxon>Mesobacillus</taxon>
    </lineage>
</organism>
<evidence type="ECO:0000313" key="6">
    <source>
        <dbReference type="Proteomes" id="UP000198553"/>
    </source>
</evidence>
<dbReference type="Proteomes" id="UP000198553">
    <property type="component" value="Unassembled WGS sequence"/>
</dbReference>
<name>A0A1H8G9J7_9BACI</name>
<sequence length="295" mass="34630">MNEKKKRLFDSGMKLFASKGYHRTSIQEITNEAGVSKGSFYVYFQSKEEFMLTAYQHFYSQMKERIERVRQVDLSPKESLAKQINVWMQYIYDHKDFIMMHLRENISIAGSVDELTQKIKVDSYHWMRENIEAIYGPEEMKPNLVDTVIQLEGLLQSYLKWKLHDEVDIEIEKLGPFLVRRLDDLVKGMRERQEEALVVINQLPHTYEKRRGQTDETRSLPETILELKEKLQGLALPDEKINQLYEVIDLLEAEVGKENCQPVLIQGLLAHFNPIAEVEQECQEIARLLDVKLLP</sequence>
<evidence type="ECO:0000256" key="3">
    <source>
        <dbReference type="PROSITE-ProRule" id="PRU00335"/>
    </source>
</evidence>
<keyword evidence="6" id="KW-1185">Reference proteome</keyword>
<dbReference type="Gene3D" id="1.10.357.10">
    <property type="entry name" value="Tetracycline Repressor, domain 2"/>
    <property type="match status" value="1"/>
</dbReference>
<dbReference type="SUPFAM" id="SSF46689">
    <property type="entry name" value="Homeodomain-like"/>
    <property type="match status" value="1"/>
</dbReference>
<dbReference type="Pfam" id="PF00440">
    <property type="entry name" value="TetR_N"/>
    <property type="match status" value="1"/>
</dbReference>
<dbReference type="EMBL" id="FOBW01000012">
    <property type="protein sequence ID" value="SEN39958.1"/>
    <property type="molecule type" value="Genomic_DNA"/>
</dbReference>
<dbReference type="PRINTS" id="PR00455">
    <property type="entry name" value="HTHTETR"/>
</dbReference>
<evidence type="ECO:0000256" key="1">
    <source>
        <dbReference type="ARBA" id="ARBA00022491"/>
    </source>
</evidence>
<evidence type="ECO:0000259" key="4">
    <source>
        <dbReference type="PROSITE" id="PS50977"/>
    </source>
</evidence>
<dbReference type="PANTHER" id="PTHR43479">
    <property type="entry name" value="ACREF/ENVCD OPERON REPRESSOR-RELATED"/>
    <property type="match status" value="1"/>
</dbReference>
<dbReference type="InterPro" id="IPR001647">
    <property type="entry name" value="HTH_TetR"/>
</dbReference>
<keyword evidence="2 3" id="KW-0238">DNA-binding</keyword>
<evidence type="ECO:0000313" key="5">
    <source>
        <dbReference type="EMBL" id="SEN39958.1"/>
    </source>
</evidence>
<dbReference type="InterPro" id="IPR050624">
    <property type="entry name" value="HTH-type_Tx_Regulator"/>
</dbReference>
<accession>A0A1H8G9J7</accession>
<dbReference type="PROSITE" id="PS50977">
    <property type="entry name" value="HTH_TETR_2"/>
    <property type="match status" value="1"/>
</dbReference>
<evidence type="ECO:0000256" key="2">
    <source>
        <dbReference type="ARBA" id="ARBA00023125"/>
    </source>
</evidence>
<dbReference type="GO" id="GO:0003677">
    <property type="term" value="F:DNA binding"/>
    <property type="evidence" value="ECO:0007669"/>
    <property type="project" value="UniProtKB-UniRule"/>
</dbReference>
<feature type="DNA-binding region" description="H-T-H motif" evidence="3">
    <location>
        <begin position="25"/>
        <end position="44"/>
    </location>
</feature>
<dbReference type="STRING" id="930146.SAMN05192533_112123"/>
<dbReference type="AlphaFoldDB" id="A0A1H8G9J7"/>